<dbReference type="GO" id="GO:0003724">
    <property type="term" value="F:RNA helicase activity"/>
    <property type="evidence" value="ECO:0007669"/>
    <property type="project" value="TreeGrafter"/>
</dbReference>
<comment type="caution">
    <text evidence="6">The sequence shown here is derived from an EMBL/GenBank/DDBJ whole genome shotgun (WGS) entry which is preliminary data.</text>
</comment>
<evidence type="ECO:0000256" key="1">
    <source>
        <dbReference type="ARBA" id="ARBA00022741"/>
    </source>
</evidence>
<dbReference type="PANTHER" id="PTHR47959:SF1">
    <property type="entry name" value="ATP-DEPENDENT RNA HELICASE DBPA"/>
    <property type="match status" value="1"/>
</dbReference>
<dbReference type="Pfam" id="PF00271">
    <property type="entry name" value="Helicase_C"/>
    <property type="match status" value="1"/>
</dbReference>
<evidence type="ECO:0000256" key="3">
    <source>
        <dbReference type="ARBA" id="ARBA00022806"/>
    </source>
</evidence>
<keyword evidence="3" id="KW-0347">Helicase</keyword>
<dbReference type="PANTHER" id="PTHR47959">
    <property type="entry name" value="ATP-DEPENDENT RNA HELICASE RHLE-RELATED"/>
    <property type="match status" value="1"/>
</dbReference>
<dbReference type="Gene3D" id="3.40.50.300">
    <property type="entry name" value="P-loop containing nucleotide triphosphate hydrolases"/>
    <property type="match status" value="1"/>
</dbReference>
<gene>
    <name evidence="6" type="ORF">D5086_0000266220</name>
</gene>
<reference evidence="6" key="1">
    <citation type="submission" date="2018-10" db="EMBL/GenBank/DDBJ databases">
        <title>Population genomic analysis revealed the cold adaptation of white poplar.</title>
        <authorList>
            <person name="Liu Y.-J."/>
        </authorList>
    </citation>
    <scope>NUCLEOTIDE SEQUENCE [LARGE SCALE GENOMIC DNA]</scope>
    <source>
        <strain evidence="6">PAL-ZL1</strain>
    </source>
</reference>
<proteinExistence type="predicted"/>
<dbReference type="GO" id="GO:0005524">
    <property type="term" value="F:ATP binding"/>
    <property type="evidence" value="ECO:0007669"/>
    <property type="project" value="UniProtKB-KW"/>
</dbReference>
<name>A0A4U5NMM3_POPAL</name>
<evidence type="ECO:0000256" key="2">
    <source>
        <dbReference type="ARBA" id="ARBA00022801"/>
    </source>
</evidence>
<feature type="domain" description="Helicase C-terminal" evidence="5">
    <location>
        <begin position="1"/>
        <end position="134"/>
    </location>
</feature>
<accession>A0A4U5NMM3</accession>
<organism evidence="6">
    <name type="scientific">Populus alba</name>
    <name type="common">White poplar</name>
    <dbReference type="NCBI Taxonomy" id="43335"/>
    <lineage>
        <taxon>Eukaryota</taxon>
        <taxon>Viridiplantae</taxon>
        <taxon>Streptophyta</taxon>
        <taxon>Embryophyta</taxon>
        <taxon>Tracheophyta</taxon>
        <taxon>Spermatophyta</taxon>
        <taxon>Magnoliopsida</taxon>
        <taxon>eudicotyledons</taxon>
        <taxon>Gunneridae</taxon>
        <taxon>Pentapetalae</taxon>
        <taxon>rosids</taxon>
        <taxon>fabids</taxon>
        <taxon>Malpighiales</taxon>
        <taxon>Salicaceae</taxon>
        <taxon>Saliceae</taxon>
        <taxon>Populus</taxon>
    </lineage>
</organism>
<dbReference type="STRING" id="43335.A0A4U5NMM3"/>
<dbReference type="InterPro" id="IPR027417">
    <property type="entry name" value="P-loop_NTPase"/>
</dbReference>
<dbReference type="InterPro" id="IPR001650">
    <property type="entry name" value="Helicase_C-like"/>
</dbReference>
<evidence type="ECO:0000256" key="4">
    <source>
        <dbReference type="ARBA" id="ARBA00022840"/>
    </source>
</evidence>
<dbReference type="EMBL" id="RCHU01001022">
    <property type="protein sequence ID" value="TKR83851.1"/>
    <property type="molecule type" value="Genomic_DNA"/>
</dbReference>
<protein>
    <recommendedName>
        <fullName evidence="5">Helicase C-terminal domain-containing protein</fullName>
    </recommendedName>
</protein>
<dbReference type="GO" id="GO:0005829">
    <property type="term" value="C:cytosol"/>
    <property type="evidence" value="ECO:0007669"/>
    <property type="project" value="TreeGrafter"/>
</dbReference>
<sequence>MISYTPQFSLAASRIHHSYINFLALYLANARVQLPKLCQQLTIFVHEADHAILVATDVAAEGVDIPGVRTVVRYQLPHSAEVYVHRSGRTTRAFTDGCSIALISSNDTSKFASLCKSFSRESFQRFPFEESSYLPEVMRRLSPTRQIDKITRKDSQEKERKTWFERNADSVELMVENDDSEKERELNSLLSRPLQPKSVSHRYLAGPTFPFTPLKNEIVPKPNTTSPLPPVFGTPCVHVWEDQSWKASCFVHKRVLMATPG</sequence>
<evidence type="ECO:0000313" key="6">
    <source>
        <dbReference type="EMBL" id="TKR83851.1"/>
    </source>
</evidence>
<dbReference type="InterPro" id="IPR050079">
    <property type="entry name" value="DEAD_box_RNA_helicase"/>
</dbReference>
<keyword evidence="1" id="KW-0547">Nucleotide-binding</keyword>
<dbReference type="SUPFAM" id="SSF52540">
    <property type="entry name" value="P-loop containing nucleoside triphosphate hydrolases"/>
    <property type="match status" value="1"/>
</dbReference>
<evidence type="ECO:0000259" key="5">
    <source>
        <dbReference type="PROSITE" id="PS51194"/>
    </source>
</evidence>
<keyword evidence="4" id="KW-0067">ATP-binding</keyword>
<keyword evidence="2" id="KW-0378">Hydrolase</keyword>
<dbReference type="SMART" id="SM00490">
    <property type="entry name" value="HELICc"/>
    <property type="match status" value="1"/>
</dbReference>
<dbReference type="PROSITE" id="PS51194">
    <property type="entry name" value="HELICASE_CTER"/>
    <property type="match status" value="1"/>
</dbReference>
<dbReference type="AlphaFoldDB" id="A0A4U5NMM3"/>
<dbReference type="GO" id="GO:0016787">
    <property type="term" value="F:hydrolase activity"/>
    <property type="evidence" value="ECO:0007669"/>
    <property type="project" value="UniProtKB-KW"/>
</dbReference>